<accession>A0A075R6V6</accession>
<name>A0A075R6V6_BRELA</name>
<keyword evidence="2" id="KW-1185">Reference proteome</keyword>
<dbReference type="AlphaFoldDB" id="A0A075R6V6"/>
<reference evidence="1 2" key="1">
    <citation type="journal article" date="2011" name="J. Bacteriol.">
        <title>Genome sequence of Brevibacillus laterosporus LMG 15441, a pathogen of invertebrates.</title>
        <authorList>
            <person name="Djukic M."/>
            <person name="Poehlein A."/>
            <person name="Thurmer A."/>
            <person name="Daniel R."/>
        </authorList>
    </citation>
    <scope>NUCLEOTIDE SEQUENCE [LARGE SCALE GENOMIC DNA]</scope>
    <source>
        <strain evidence="1 2">LMG 15441</strain>
    </source>
</reference>
<sequence length="270" mass="30319">MVSVSSASNSYRQNMNGAREVMALRNQQEQSNNDHLQGNIQSDRVQISKEGKQLYLASASARSNSWWDDLKDTASDWIDSSKRWLVDAGNFLLDAAKAGLDFLILDDVKTIFDPKASDAEKGFAILSLFPAGKGAKAGKKAYNLLKEHGDDIASFANKVLNGRKKIGKYYVNSRIDEDSFLIRETEKAMKDKKLQAEANHLLNEYLKGNSNPGSGNNYLFNGVFELRSKNGARVYLRTEGDTVEILAKSDKKNQAKVIERLEEIYRKKRK</sequence>
<dbReference type="EMBL" id="CP007806">
    <property type="protein sequence ID" value="AIG28337.1"/>
    <property type="molecule type" value="Genomic_DNA"/>
</dbReference>
<evidence type="ECO:0000313" key="1">
    <source>
        <dbReference type="EMBL" id="AIG28337.1"/>
    </source>
</evidence>
<dbReference type="eggNOG" id="ENOG503387D">
    <property type="taxonomic scope" value="Bacteria"/>
</dbReference>
<dbReference type="Proteomes" id="UP000005850">
    <property type="component" value="Chromosome"/>
</dbReference>
<dbReference type="RefSeq" id="WP_003334671.1">
    <property type="nucleotide sequence ID" value="NZ_CP007806.1"/>
</dbReference>
<dbReference type="HOGENOM" id="CLU_1048342_0_0_9"/>
<gene>
    <name evidence="1" type="ORF">BRLA_c040600</name>
</gene>
<protein>
    <submittedName>
        <fullName evidence="1">Uncharacterized protein</fullName>
    </submittedName>
</protein>
<evidence type="ECO:0000313" key="2">
    <source>
        <dbReference type="Proteomes" id="UP000005850"/>
    </source>
</evidence>
<proteinExistence type="predicted"/>
<organism evidence="1 2">
    <name type="scientific">Brevibacillus laterosporus LMG 15441</name>
    <dbReference type="NCBI Taxonomy" id="1042163"/>
    <lineage>
        <taxon>Bacteria</taxon>
        <taxon>Bacillati</taxon>
        <taxon>Bacillota</taxon>
        <taxon>Bacilli</taxon>
        <taxon>Bacillales</taxon>
        <taxon>Paenibacillaceae</taxon>
        <taxon>Brevibacillus</taxon>
    </lineage>
</organism>
<dbReference type="KEGG" id="blr:BRLA_c040600"/>